<dbReference type="Proteomes" id="UP000198304">
    <property type="component" value="Unassembled WGS sequence"/>
</dbReference>
<dbReference type="AlphaFoldDB" id="A0A239ITB9"/>
<feature type="transmembrane region" description="Helical" evidence="1">
    <location>
        <begin position="44"/>
        <end position="67"/>
    </location>
</feature>
<dbReference type="InterPro" id="IPR021354">
    <property type="entry name" value="DUF2975"/>
</dbReference>
<dbReference type="RefSeq" id="WP_089284728.1">
    <property type="nucleotide sequence ID" value="NZ_FZOJ01000030.1"/>
</dbReference>
<protein>
    <recommendedName>
        <fullName evidence="4">DUF2975 domain-containing protein</fullName>
    </recommendedName>
</protein>
<evidence type="ECO:0008006" key="4">
    <source>
        <dbReference type="Google" id="ProtNLM"/>
    </source>
</evidence>
<evidence type="ECO:0000313" key="3">
    <source>
        <dbReference type="Proteomes" id="UP000198304"/>
    </source>
</evidence>
<keyword evidence="1" id="KW-0812">Transmembrane</keyword>
<keyword evidence="1" id="KW-0472">Membrane</keyword>
<sequence>MKYYGKNSLSSFLKVVLDVLLLIGLGLFIFISKDTLFTTSFKEATPILAFVYGLFLIGGTSLIYIVYNLRKITKTLITREPFVWDNVRSLKKIWIGSFIIAICYFINFFINPSYKSFEIIYIDAKGIHTDFEFFIFFFAGVFILVLEKVFKSAVEYKEENDLTI</sequence>
<proteinExistence type="predicted"/>
<feature type="transmembrane region" description="Helical" evidence="1">
    <location>
        <begin position="12"/>
        <end position="32"/>
    </location>
</feature>
<name>A0A239ITB9_9FIRM</name>
<dbReference type="EMBL" id="FZOJ01000030">
    <property type="protein sequence ID" value="SNS96632.1"/>
    <property type="molecule type" value="Genomic_DNA"/>
</dbReference>
<dbReference type="Pfam" id="PF11188">
    <property type="entry name" value="DUF2975"/>
    <property type="match status" value="1"/>
</dbReference>
<reference evidence="2 3" key="1">
    <citation type="submission" date="2017-06" db="EMBL/GenBank/DDBJ databases">
        <authorList>
            <person name="Kim H.J."/>
            <person name="Triplett B.A."/>
        </authorList>
    </citation>
    <scope>NUCLEOTIDE SEQUENCE [LARGE SCALE GENOMIC DNA]</scope>
    <source>
        <strain evidence="2 3">SCA</strain>
    </source>
</reference>
<feature type="transmembrane region" description="Helical" evidence="1">
    <location>
        <begin position="131"/>
        <end position="150"/>
    </location>
</feature>
<keyword evidence="3" id="KW-1185">Reference proteome</keyword>
<feature type="transmembrane region" description="Helical" evidence="1">
    <location>
        <begin position="93"/>
        <end position="111"/>
    </location>
</feature>
<organism evidence="2 3">
    <name type="scientific">Anaerovirgula multivorans</name>
    <dbReference type="NCBI Taxonomy" id="312168"/>
    <lineage>
        <taxon>Bacteria</taxon>
        <taxon>Bacillati</taxon>
        <taxon>Bacillota</taxon>
        <taxon>Clostridia</taxon>
        <taxon>Peptostreptococcales</taxon>
        <taxon>Natronincolaceae</taxon>
        <taxon>Anaerovirgula</taxon>
    </lineage>
</organism>
<keyword evidence="1" id="KW-1133">Transmembrane helix</keyword>
<dbReference type="OrthoDB" id="9791568at2"/>
<evidence type="ECO:0000313" key="2">
    <source>
        <dbReference type="EMBL" id="SNS96632.1"/>
    </source>
</evidence>
<accession>A0A239ITB9</accession>
<evidence type="ECO:0000256" key="1">
    <source>
        <dbReference type="SAM" id="Phobius"/>
    </source>
</evidence>
<gene>
    <name evidence="2" type="ORF">SAMN05446037_103033</name>
</gene>